<dbReference type="PROSITE" id="PS50112">
    <property type="entry name" value="PAS"/>
    <property type="match status" value="1"/>
</dbReference>
<dbReference type="InterPro" id="IPR013655">
    <property type="entry name" value="PAS_fold_3"/>
</dbReference>
<feature type="domain" description="T-SNARE coiled-coil homology" evidence="9">
    <location>
        <begin position="438"/>
        <end position="500"/>
    </location>
</feature>
<dbReference type="CDD" id="cd11386">
    <property type="entry name" value="MCP_signal"/>
    <property type="match status" value="1"/>
</dbReference>
<evidence type="ECO:0000256" key="1">
    <source>
        <dbReference type="ARBA" id="ARBA00004429"/>
    </source>
</evidence>
<comment type="subcellular location">
    <subcellularLocation>
        <location evidence="1">Cell inner membrane</location>
        <topology evidence="1">Multi-pass membrane protein</topology>
    </subcellularLocation>
</comment>
<reference evidence="10 11" key="1">
    <citation type="submission" date="2016-02" db="EMBL/GenBank/DDBJ databases">
        <title>Genome sequence of Marichromatium gracile YL-28, a purple sulfur bacterium.</title>
        <authorList>
            <person name="Zhao C."/>
            <person name="Hong X."/>
            <person name="Chen S."/>
            <person name="Yang S."/>
        </authorList>
    </citation>
    <scope>NUCLEOTIDE SEQUENCE [LARGE SCALE GENOMIC DNA]</scope>
    <source>
        <strain evidence="10 11">YL28</strain>
    </source>
</reference>
<dbReference type="Pfam" id="PF08447">
    <property type="entry name" value="PAS_3"/>
    <property type="match status" value="1"/>
</dbReference>
<dbReference type="InterPro" id="IPR000014">
    <property type="entry name" value="PAS"/>
</dbReference>
<dbReference type="CDD" id="cd00130">
    <property type="entry name" value="PAS"/>
    <property type="match status" value="1"/>
</dbReference>
<comment type="similarity">
    <text evidence="4">Belongs to the methyl-accepting chemotaxis (MCP) protein family.</text>
</comment>
<keyword evidence="6" id="KW-0472">Membrane</keyword>
<evidence type="ECO:0000259" key="8">
    <source>
        <dbReference type="PROSITE" id="PS50112"/>
    </source>
</evidence>
<feature type="domain" description="PAS" evidence="8">
    <location>
        <begin position="25"/>
        <end position="76"/>
    </location>
</feature>
<evidence type="ECO:0000256" key="5">
    <source>
        <dbReference type="PROSITE-ProRule" id="PRU00284"/>
    </source>
</evidence>
<organism evidence="10 11">
    <name type="scientific">Marichromatium gracile</name>
    <name type="common">Chromatium gracile</name>
    <dbReference type="NCBI Taxonomy" id="1048"/>
    <lineage>
        <taxon>Bacteria</taxon>
        <taxon>Pseudomonadati</taxon>
        <taxon>Pseudomonadota</taxon>
        <taxon>Gammaproteobacteria</taxon>
        <taxon>Chromatiales</taxon>
        <taxon>Chromatiaceae</taxon>
        <taxon>Marichromatium</taxon>
    </lineage>
</organism>
<feature type="transmembrane region" description="Helical" evidence="6">
    <location>
        <begin position="176"/>
        <end position="194"/>
    </location>
</feature>
<keyword evidence="3 5" id="KW-0807">Transducer</keyword>
<dbReference type="SUPFAM" id="SSF58104">
    <property type="entry name" value="Methyl-accepting chemotaxis protein (MCP) signaling domain"/>
    <property type="match status" value="1"/>
</dbReference>
<proteinExistence type="inferred from homology"/>
<dbReference type="Gene3D" id="1.10.287.950">
    <property type="entry name" value="Methyl-accepting chemotaxis protein"/>
    <property type="match status" value="1"/>
</dbReference>
<dbReference type="Gene3D" id="3.30.450.20">
    <property type="entry name" value="PAS domain"/>
    <property type="match status" value="1"/>
</dbReference>
<evidence type="ECO:0000256" key="3">
    <source>
        <dbReference type="ARBA" id="ARBA00023224"/>
    </source>
</evidence>
<keyword evidence="11" id="KW-1185">Reference proteome</keyword>
<dbReference type="PROSITE" id="PS50111">
    <property type="entry name" value="CHEMOTAXIS_TRANSDUC_2"/>
    <property type="match status" value="1"/>
</dbReference>
<dbReference type="Pfam" id="PF00015">
    <property type="entry name" value="MCPsignal"/>
    <property type="match status" value="1"/>
</dbReference>
<keyword evidence="2" id="KW-1003">Cell membrane</keyword>
<sequence length="543" mass="58827">MKTNLPVTGKERSFAETDNIMSTTDLKGIVTDVNETFVEVSGFDRDELVGVNHNVVRHPDMPPAAFAQLWQTIKSGRPWMGLVKNRCKNGDHYWVDAFVNPIMRDGKVVEYQSVRLRPARDLVDKAERLYAGIRAGRLPLALRLPRLSAFWRLTGWLVLAALLALATLPLTDLPPAPGLAIIALLLAAGTLVAWTQTRPLGRLEARARQVIDDPTAQYLYTGNNTEYGAITLAMRMLRTESRSSAVRISDTAAKLSRQAEVAVETITELRAAILNQQSQTDQVATAIEEMSASVREVAHNAQHTADSADTADTAARDGKRVTIDTREAIARLSEEVENAASVIHTLEQHSDEISAVLDVIRGIAEQTNLLALNAAIEAARAGEAGRGFAVVADEVRNLANRTQQSTTEIQAMIEKLQDGARASVEVMHGSRAQAEQSVAQAREAGGALEAIAASVQQITDMTTQIATAVEEQSAVSEEINRSVTNIRQSADGNATTTGEIERTAEALATLAEEMRVLADQFWSHRVCMTDAVRLNGSAGGQRG</sequence>
<dbReference type="RefSeq" id="WP_062274305.1">
    <property type="nucleotide sequence ID" value="NZ_LSYU01000044.1"/>
</dbReference>
<keyword evidence="6" id="KW-0812">Transmembrane</keyword>
<gene>
    <name evidence="10" type="ORF">AY586_01550</name>
</gene>
<evidence type="ECO:0000259" key="7">
    <source>
        <dbReference type="PROSITE" id="PS50111"/>
    </source>
</evidence>
<accession>A0ABR5VHC8</accession>
<dbReference type="InterPro" id="IPR004089">
    <property type="entry name" value="MCPsignal_dom"/>
</dbReference>
<dbReference type="SUPFAM" id="SSF55785">
    <property type="entry name" value="PYP-like sensor domain (PAS domain)"/>
    <property type="match status" value="1"/>
</dbReference>
<keyword evidence="2" id="KW-0997">Cell inner membrane</keyword>
<dbReference type="PANTHER" id="PTHR32089">
    <property type="entry name" value="METHYL-ACCEPTING CHEMOTAXIS PROTEIN MCPB"/>
    <property type="match status" value="1"/>
</dbReference>
<comment type="caution">
    <text evidence="10">The sequence shown here is derived from an EMBL/GenBank/DDBJ whole genome shotgun (WGS) entry which is preliminary data.</text>
</comment>
<evidence type="ECO:0000256" key="4">
    <source>
        <dbReference type="ARBA" id="ARBA00029447"/>
    </source>
</evidence>
<evidence type="ECO:0000256" key="2">
    <source>
        <dbReference type="ARBA" id="ARBA00022519"/>
    </source>
</evidence>
<dbReference type="EMBL" id="LSYU01000044">
    <property type="protein sequence ID" value="KXX64795.1"/>
    <property type="molecule type" value="Genomic_DNA"/>
</dbReference>
<dbReference type="InterPro" id="IPR000727">
    <property type="entry name" value="T_SNARE_dom"/>
</dbReference>
<keyword evidence="6" id="KW-1133">Transmembrane helix</keyword>
<protein>
    <submittedName>
        <fullName evidence="10">Chemotaxis protein</fullName>
    </submittedName>
</protein>
<dbReference type="SMART" id="SM00283">
    <property type="entry name" value="MA"/>
    <property type="match status" value="1"/>
</dbReference>
<feature type="transmembrane region" description="Helical" evidence="6">
    <location>
        <begin position="149"/>
        <end position="170"/>
    </location>
</feature>
<dbReference type="PROSITE" id="PS50192">
    <property type="entry name" value="T_SNARE"/>
    <property type="match status" value="1"/>
</dbReference>
<dbReference type="NCBIfam" id="TIGR00229">
    <property type="entry name" value="sensory_box"/>
    <property type="match status" value="1"/>
</dbReference>
<evidence type="ECO:0000313" key="10">
    <source>
        <dbReference type="EMBL" id="KXX64795.1"/>
    </source>
</evidence>
<name>A0ABR5VHC8_MARGR</name>
<dbReference type="PANTHER" id="PTHR32089:SF74">
    <property type="entry name" value="METHYL-ACCEPTING CHEMOTAXIS PROTEIN AER"/>
    <property type="match status" value="1"/>
</dbReference>
<dbReference type="InterPro" id="IPR004090">
    <property type="entry name" value="Chemotax_Me-accpt_rcpt"/>
</dbReference>
<dbReference type="PRINTS" id="PR00260">
    <property type="entry name" value="CHEMTRNSDUCR"/>
</dbReference>
<evidence type="ECO:0000259" key="9">
    <source>
        <dbReference type="PROSITE" id="PS50192"/>
    </source>
</evidence>
<dbReference type="Proteomes" id="UP000075766">
    <property type="component" value="Unassembled WGS sequence"/>
</dbReference>
<feature type="domain" description="Methyl-accepting transducer" evidence="7">
    <location>
        <begin position="251"/>
        <end position="487"/>
    </location>
</feature>
<evidence type="ECO:0000313" key="11">
    <source>
        <dbReference type="Proteomes" id="UP000075766"/>
    </source>
</evidence>
<dbReference type="InterPro" id="IPR035965">
    <property type="entry name" value="PAS-like_dom_sf"/>
</dbReference>
<evidence type="ECO:0000256" key="6">
    <source>
        <dbReference type="SAM" id="Phobius"/>
    </source>
</evidence>